<reference evidence="2" key="2">
    <citation type="journal article" date="2014" name="ISME J.">
        <title>Microbial stratification in low pH oxic and suboxic macroscopic growths along an acid mine drainage.</title>
        <authorList>
            <person name="Mendez-Garcia C."/>
            <person name="Mesa V."/>
            <person name="Sprenger R.R."/>
            <person name="Richter M."/>
            <person name="Diez M.S."/>
            <person name="Solano J."/>
            <person name="Bargiela R."/>
            <person name="Golyshina O.V."/>
            <person name="Manteca A."/>
            <person name="Ramos J.L."/>
            <person name="Gallego J.R."/>
            <person name="Llorente I."/>
            <person name="Martins Dos Santos V.A."/>
            <person name="Jensen O.N."/>
            <person name="Pelaez A.I."/>
            <person name="Sanchez J."/>
            <person name="Ferrer M."/>
        </authorList>
    </citation>
    <scope>NUCLEOTIDE SEQUENCE</scope>
</reference>
<comment type="caution">
    <text evidence="2">The sequence shown here is derived from an EMBL/GenBank/DDBJ whole genome shotgun (WGS) entry which is preliminary data.</text>
</comment>
<gene>
    <name evidence="1" type="ORF">B1B_07116</name>
    <name evidence="2" type="ORF">B2A_01783</name>
</gene>
<dbReference type="Pfam" id="PF09365">
    <property type="entry name" value="DUF2461"/>
    <property type="match status" value="1"/>
</dbReference>
<proteinExistence type="predicted"/>
<reference evidence="2" key="1">
    <citation type="submission" date="2013-08" db="EMBL/GenBank/DDBJ databases">
        <authorList>
            <person name="Mendez C."/>
            <person name="Richter M."/>
            <person name="Ferrer M."/>
            <person name="Sanchez J."/>
        </authorList>
    </citation>
    <scope>NUCLEOTIDE SEQUENCE</scope>
</reference>
<dbReference type="EMBL" id="AUZY01004527">
    <property type="protein sequence ID" value="EQD62760.1"/>
    <property type="molecule type" value="Genomic_DNA"/>
</dbReference>
<evidence type="ECO:0000313" key="1">
    <source>
        <dbReference type="EMBL" id="EQD62760.1"/>
    </source>
</evidence>
<evidence type="ECO:0000313" key="2">
    <source>
        <dbReference type="EMBL" id="EQD64926.1"/>
    </source>
</evidence>
<organism evidence="2">
    <name type="scientific">mine drainage metagenome</name>
    <dbReference type="NCBI Taxonomy" id="410659"/>
    <lineage>
        <taxon>unclassified sequences</taxon>
        <taxon>metagenomes</taxon>
        <taxon>ecological metagenomes</taxon>
    </lineage>
</organism>
<protein>
    <submittedName>
        <fullName evidence="2">Uncharacterized conserved protein UCP028451</fullName>
    </submittedName>
</protein>
<dbReference type="InterPro" id="IPR015996">
    <property type="entry name" value="UCP028451"/>
</dbReference>
<dbReference type="InterPro" id="IPR012808">
    <property type="entry name" value="CHP02453"/>
</dbReference>
<dbReference type="PANTHER" id="PTHR36452">
    <property type="entry name" value="CHROMOSOME 12, WHOLE GENOME SHOTGUN SEQUENCE"/>
    <property type="match status" value="1"/>
</dbReference>
<dbReference type="NCBIfam" id="TIGR02453">
    <property type="entry name" value="TIGR02453 family protein"/>
    <property type="match status" value="1"/>
</dbReference>
<dbReference type="EMBL" id="AUZZ01001277">
    <property type="protein sequence ID" value="EQD64926.1"/>
    <property type="molecule type" value="Genomic_DNA"/>
</dbReference>
<dbReference type="PANTHER" id="PTHR36452:SF1">
    <property type="entry name" value="DUF2461 DOMAIN-CONTAINING PROTEIN"/>
    <property type="match status" value="1"/>
</dbReference>
<sequence>MPESAHFTPQTFKFLHALARHNERDWFKAHQDTYEQAVRAPFLALITALQAPLAQISPHFRADPRKLGGSLFRIQRDTRFSGDKQPYKTWAGARLFHERHRERPAPSFYLHIQADECFVGAGVWHPESATLKQLRAFIADNPAAWRRAVHAKAFASRYEFWGERLQRAPQGYAPDHPLLEDLKLKNYAAGCALDDDLVLSPRLPDALGTHLRALAPLVDYLCAALELEF</sequence>
<dbReference type="PIRSF" id="PIRSF028451">
    <property type="entry name" value="UCP028451"/>
    <property type="match status" value="1"/>
</dbReference>
<name>T1AWB7_9ZZZZ</name>
<accession>T1AWB7</accession>
<dbReference type="AlphaFoldDB" id="T1AWB7"/>